<accession>E4ZWM2</accession>
<dbReference type="AlphaFoldDB" id="E4ZWM2"/>
<dbReference type="InParanoid" id="E4ZWM2"/>
<gene>
    <name evidence="1" type="ORF">LEMA_uP031500.1</name>
</gene>
<dbReference type="Proteomes" id="UP000002668">
    <property type="component" value="Genome"/>
</dbReference>
<keyword evidence="2" id="KW-1185">Reference proteome</keyword>
<dbReference type="HOGENOM" id="CLU_2961224_0_0_1"/>
<name>E4ZWM2_LEPMJ</name>
<dbReference type="EMBL" id="FP929127">
    <property type="protein sequence ID" value="CBX95998.1"/>
    <property type="molecule type" value="Genomic_DNA"/>
</dbReference>
<proteinExistence type="predicted"/>
<organism evidence="2">
    <name type="scientific">Leptosphaeria maculans (strain JN3 / isolate v23.1.3 / race Av1-4-5-6-7-8)</name>
    <name type="common">Blackleg fungus</name>
    <name type="synonym">Phoma lingam</name>
    <dbReference type="NCBI Taxonomy" id="985895"/>
    <lineage>
        <taxon>Eukaryota</taxon>
        <taxon>Fungi</taxon>
        <taxon>Dikarya</taxon>
        <taxon>Ascomycota</taxon>
        <taxon>Pezizomycotina</taxon>
        <taxon>Dothideomycetes</taxon>
        <taxon>Pleosporomycetidae</taxon>
        <taxon>Pleosporales</taxon>
        <taxon>Pleosporineae</taxon>
        <taxon>Leptosphaeriaceae</taxon>
        <taxon>Plenodomus</taxon>
        <taxon>Plenodomus lingam/Leptosphaeria maculans species complex</taxon>
    </lineage>
</organism>
<reference evidence="2" key="1">
    <citation type="journal article" date="2011" name="Nat. Commun.">
        <title>Effector diversification within compartments of the Leptosphaeria maculans genome affected by Repeat-Induced Point mutations.</title>
        <authorList>
            <person name="Rouxel T."/>
            <person name="Grandaubert J."/>
            <person name="Hane J.K."/>
            <person name="Hoede C."/>
            <person name="van de Wouw A.P."/>
            <person name="Couloux A."/>
            <person name="Dominguez V."/>
            <person name="Anthouard V."/>
            <person name="Bally P."/>
            <person name="Bourras S."/>
            <person name="Cozijnsen A.J."/>
            <person name="Ciuffetti L.M."/>
            <person name="Degrave A."/>
            <person name="Dilmaghani A."/>
            <person name="Duret L."/>
            <person name="Fudal I."/>
            <person name="Goodwin S.B."/>
            <person name="Gout L."/>
            <person name="Glaser N."/>
            <person name="Linglin J."/>
            <person name="Kema G.H.J."/>
            <person name="Lapalu N."/>
            <person name="Lawrence C.B."/>
            <person name="May K."/>
            <person name="Meyer M."/>
            <person name="Ollivier B."/>
            <person name="Poulain J."/>
            <person name="Schoch C.L."/>
            <person name="Simon A."/>
            <person name="Spatafora J.W."/>
            <person name="Stachowiak A."/>
            <person name="Turgeon B.G."/>
            <person name="Tyler B.M."/>
            <person name="Vincent D."/>
            <person name="Weissenbach J."/>
            <person name="Amselem J."/>
            <person name="Quesneville H."/>
            <person name="Oliver R.P."/>
            <person name="Wincker P."/>
            <person name="Balesdent M.-H."/>
            <person name="Howlett B.J."/>
        </authorList>
    </citation>
    <scope>NUCLEOTIDE SEQUENCE [LARGE SCALE GENOMIC DNA]</scope>
    <source>
        <strain evidence="2">JN3 / isolate v23.1.3 / race Av1-4-5-6-7-8</strain>
    </source>
</reference>
<evidence type="ECO:0000313" key="1">
    <source>
        <dbReference type="EMBL" id="CBX95998.1"/>
    </source>
</evidence>
<sequence>MWGSTINWAATSYTETEWNRVLRNCSEPMIKASEILFQSTVKCKGRCEEARRGSPICKP</sequence>
<evidence type="ECO:0000313" key="2">
    <source>
        <dbReference type="Proteomes" id="UP000002668"/>
    </source>
</evidence>
<protein>
    <submittedName>
        <fullName evidence="1">Predicted protein</fullName>
    </submittedName>
</protein>
<dbReference type="VEuPathDB" id="FungiDB:LEMA_uP031500.1"/>